<reference evidence="2 3" key="1">
    <citation type="submission" date="2021-06" db="EMBL/GenBank/DDBJ databases">
        <title>Complete genome sequence of the secondary alcohol utilizing methanogen Methanospirillum hungatei strain GP1.</title>
        <authorList>
            <person name="Day L.A."/>
            <person name="Costa K.C."/>
        </authorList>
    </citation>
    <scope>NUCLEOTIDE SEQUENCE [LARGE SCALE GENOMIC DNA]</scope>
    <source>
        <strain evidence="2 3">GP1</strain>
    </source>
</reference>
<feature type="domain" description="HEPN" evidence="1">
    <location>
        <begin position="13"/>
        <end position="126"/>
    </location>
</feature>
<name>A0A8F5VQZ2_METHU</name>
<evidence type="ECO:0000313" key="3">
    <source>
        <dbReference type="Proteomes" id="UP000694228"/>
    </source>
</evidence>
<organism evidence="2 3">
    <name type="scientific">Methanospirillum hungatei</name>
    <dbReference type="NCBI Taxonomy" id="2203"/>
    <lineage>
        <taxon>Archaea</taxon>
        <taxon>Methanobacteriati</taxon>
        <taxon>Methanobacteriota</taxon>
        <taxon>Stenosarchaea group</taxon>
        <taxon>Methanomicrobia</taxon>
        <taxon>Methanomicrobiales</taxon>
        <taxon>Methanospirillaceae</taxon>
        <taxon>Methanospirillum</taxon>
    </lineage>
</organism>
<dbReference type="AlphaFoldDB" id="A0A8F5VQZ2"/>
<dbReference type="EMBL" id="CP077107">
    <property type="protein sequence ID" value="QXO95703.1"/>
    <property type="molecule type" value="Genomic_DNA"/>
</dbReference>
<dbReference type="Pfam" id="PF05168">
    <property type="entry name" value="HEPN"/>
    <property type="match status" value="1"/>
</dbReference>
<evidence type="ECO:0000313" key="2">
    <source>
        <dbReference type="EMBL" id="QXO95703.1"/>
    </source>
</evidence>
<dbReference type="InterPro" id="IPR007842">
    <property type="entry name" value="HEPN_dom"/>
</dbReference>
<dbReference type="OrthoDB" id="359241at2157"/>
<gene>
    <name evidence="2" type="ORF">KSK55_04725</name>
</gene>
<proteinExistence type="predicted"/>
<protein>
    <submittedName>
        <fullName evidence="2">HEPN domain-containing protein</fullName>
    </submittedName>
</protein>
<accession>A0A8F5VQZ2</accession>
<dbReference type="SMART" id="SM00748">
    <property type="entry name" value="HEPN"/>
    <property type="match status" value="1"/>
</dbReference>
<evidence type="ECO:0000259" key="1">
    <source>
        <dbReference type="PROSITE" id="PS50910"/>
    </source>
</evidence>
<dbReference type="PROSITE" id="PS50910">
    <property type="entry name" value="HEPN"/>
    <property type="match status" value="1"/>
</dbReference>
<sequence>MREVLLAESWIKRAISSLAHAKGIDSDDLVYYEDLCFDCQQAAEKAIKGVMILKRISPPRSHNIGYLLDGLVSSGVDVPDELFVSARLTDYAVTTRYPGTYEPVNREEYLEAYHLADSVVNWAKGMLNSK</sequence>
<dbReference type="Proteomes" id="UP000694228">
    <property type="component" value="Chromosome"/>
</dbReference>